<dbReference type="RefSeq" id="WP_092135788.1">
    <property type="nucleotide sequence ID" value="NZ_FNQK01000018.1"/>
</dbReference>
<evidence type="ECO:0000313" key="1">
    <source>
        <dbReference type="EMBL" id="SEA55599.1"/>
    </source>
</evidence>
<proteinExistence type="predicted"/>
<name>A0A1H4C5F3_BIZPA</name>
<dbReference type="STRING" id="283786.SAMN04487990_11815"/>
<dbReference type="AlphaFoldDB" id="A0A1H4C5F3"/>
<evidence type="ECO:0000313" key="2">
    <source>
        <dbReference type="Proteomes" id="UP000198846"/>
    </source>
</evidence>
<reference evidence="1 2" key="1">
    <citation type="submission" date="2016-10" db="EMBL/GenBank/DDBJ databases">
        <authorList>
            <person name="de Groot N.N."/>
        </authorList>
    </citation>
    <scope>NUCLEOTIDE SEQUENCE [LARGE SCALE GENOMIC DNA]</scope>
    <source>
        <strain evidence="1 2">DSM 23842</strain>
    </source>
</reference>
<keyword evidence="2" id="KW-1185">Reference proteome</keyword>
<dbReference type="Proteomes" id="UP000198846">
    <property type="component" value="Unassembled WGS sequence"/>
</dbReference>
<gene>
    <name evidence="1" type="ORF">SAMN04487990_11815</name>
</gene>
<organism evidence="1 2">
    <name type="scientific">Bizionia paragorgiae</name>
    <dbReference type="NCBI Taxonomy" id="283786"/>
    <lineage>
        <taxon>Bacteria</taxon>
        <taxon>Pseudomonadati</taxon>
        <taxon>Bacteroidota</taxon>
        <taxon>Flavobacteriia</taxon>
        <taxon>Flavobacteriales</taxon>
        <taxon>Flavobacteriaceae</taxon>
        <taxon>Bizionia</taxon>
    </lineage>
</organism>
<dbReference type="OrthoDB" id="981005at2"/>
<accession>A0A1H4C5F3</accession>
<sequence>MSENYILVKNVNQQDLERILMDLANLYSETEFVNGIQLYREKGNYDSFLILFSVQPDFERFNYFVNYINYPKGYDKFSPKLSGYYQTSQINETYEFNYGEWLMIYVSKTDTAFDNVHAVNSKNESFLYDFGGKIKKLSTTEVPFKWTAINQDNYHHIIAIYSSKSFEQSEPKAWWKFW</sequence>
<dbReference type="EMBL" id="FNQK01000018">
    <property type="protein sequence ID" value="SEA55599.1"/>
    <property type="molecule type" value="Genomic_DNA"/>
</dbReference>
<protein>
    <submittedName>
        <fullName evidence="1">Uncharacterized protein</fullName>
    </submittedName>
</protein>